<gene>
    <name evidence="5" type="ORF">MARA_25460</name>
</gene>
<dbReference type="EMBL" id="AP022593">
    <property type="protein sequence ID" value="BBY49078.1"/>
    <property type="molecule type" value="Genomic_DNA"/>
</dbReference>
<dbReference type="PANTHER" id="PTHR43490:SF99">
    <property type="entry name" value="SHORT-CHAIN DEHYDROGENASE_REDUCTASE"/>
    <property type="match status" value="1"/>
</dbReference>
<dbReference type="PRINTS" id="PR00081">
    <property type="entry name" value="GDHRDH"/>
</dbReference>
<dbReference type="CDD" id="cd05324">
    <property type="entry name" value="carb_red_PTCR-like_SDR_c"/>
    <property type="match status" value="1"/>
</dbReference>
<dbReference type="InterPro" id="IPR045313">
    <property type="entry name" value="CBR1-like"/>
</dbReference>
<sequence>MHTTSKIVLVTGGNKGIGNHIVNQLARQGAHVYLGARDVRRGRAAADLLGKQNLDVEFVRLDVTDAASVATAAEHVEEANGRLDVLVNNAAITSGLEPASAMTTGNLRRTYETNVFGVVTVTNAFLPLLRRSASPRIVNVSSGMGSISLMADPDVELTKMNQAAYQSSKAALNALTVLYANELRDEGVKVNAVCPGYRATELNGGLPTPGAGDPADGAKVAVRMAMIGDDGPTAQFLGDTGAIYPW</sequence>
<proteinExistence type="inferred from homology"/>
<dbReference type="Proteomes" id="UP000467428">
    <property type="component" value="Chromosome"/>
</dbReference>
<dbReference type="RefSeq" id="WP_163918770.1">
    <property type="nucleotide sequence ID" value="NZ_AP022593.1"/>
</dbReference>
<dbReference type="AlphaFoldDB" id="A0A7I7RWR4"/>
<evidence type="ECO:0000256" key="2">
    <source>
        <dbReference type="ARBA" id="ARBA00022857"/>
    </source>
</evidence>
<evidence type="ECO:0000256" key="4">
    <source>
        <dbReference type="RuleBase" id="RU000363"/>
    </source>
</evidence>
<comment type="similarity">
    <text evidence="1 4">Belongs to the short-chain dehydrogenases/reductases (SDR) family.</text>
</comment>
<protein>
    <submittedName>
        <fullName evidence="5">Short-chain dehydrogenase</fullName>
    </submittedName>
</protein>
<dbReference type="SUPFAM" id="SSF51735">
    <property type="entry name" value="NAD(P)-binding Rossmann-fold domains"/>
    <property type="match status" value="1"/>
</dbReference>
<dbReference type="PRINTS" id="PR00080">
    <property type="entry name" value="SDRFAMILY"/>
</dbReference>
<dbReference type="PANTHER" id="PTHR43490">
    <property type="entry name" value="(+)-NEOMENTHOL DEHYDROGENASE"/>
    <property type="match status" value="1"/>
</dbReference>
<evidence type="ECO:0000256" key="1">
    <source>
        <dbReference type="ARBA" id="ARBA00006484"/>
    </source>
</evidence>
<organism evidence="5 6">
    <name type="scientific">Mycolicibacterium arabiense</name>
    <dbReference type="NCBI Taxonomy" id="1286181"/>
    <lineage>
        <taxon>Bacteria</taxon>
        <taxon>Bacillati</taxon>
        <taxon>Actinomycetota</taxon>
        <taxon>Actinomycetes</taxon>
        <taxon>Mycobacteriales</taxon>
        <taxon>Mycobacteriaceae</taxon>
        <taxon>Mycolicibacterium</taxon>
    </lineage>
</organism>
<reference evidence="5 6" key="1">
    <citation type="journal article" date="2019" name="Emerg. Microbes Infect.">
        <title>Comprehensive subspecies identification of 175 nontuberculous mycobacteria species based on 7547 genomic profiles.</title>
        <authorList>
            <person name="Matsumoto Y."/>
            <person name="Kinjo T."/>
            <person name="Motooka D."/>
            <person name="Nabeya D."/>
            <person name="Jung N."/>
            <person name="Uechi K."/>
            <person name="Horii T."/>
            <person name="Iida T."/>
            <person name="Fujita J."/>
            <person name="Nakamura S."/>
        </authorList>
    </citation>
    <scope>NUCLEOTIDE SEQUENCE [LARGE SCALE GENOMIC DNA]</scope>
    <source>
        <strain evidence="5 6">JCM 18538</strain>
    </source>
</reference>
<dbReference type="InterPro" id="IPR002347">
    <property type="entry name" value="SDR_fam"/>
</dbReference>
<dbReference type="GO" id="GO:0016616">
    <property type="term" value="F:oxidoreductase activity, acting on the CH-OH group of donors, NAD or NADP as acceptor"/>
    <property type="evidence" value="ECO:0007669"/>
    <property type="project" value="InterPro"/>
</dbReference>
<dbReference type="Gene3D" id="3.40.50.720">
    <property type="entry name" value="NAD(P)-binding Rossmann-like Domain"/>
    <property type="match status" value="1"/>
</dbReference>
<keyword evidence="2" id="KW-0521">NADP</keyword>
<evidence type="ECO:0000313" key="6">
    <source>
        <dbReference type="Proteomes" id="UP000467428"/>
    </source>
</evidence>
<evidence type="ECO:0000256" key="3">
    <source>
        <dbReference type="ARBA" id="ARBA00023002"/>
    </source>
</evidence>
<dbReference type="Pfam" id="PF00106">
    <property type="entry name" value="adh_short"/>
    <property type="match status" value="1"/>
</dbReference>
<dbReference type="InterPro" id="IPR036291">
    <property type="entry name" value="NAD(P)-bd_dom_sf"/>
</dbReference>
<evidence type="ECO:0000313" key="5">
    <source>
        <dbReference type="EMBL" id="BBY49078.1"/>
    </source>
</evidence>
<dbReference type="KEGG" id="marz:MARA_25460"/>
<keyword evidence="6" id="KW-1185">Reference proteome</keyword>
<accession>A0A7I7RWR4</accession>
<geneLocation type="plasmid" evidence="6">
    <name>pjcm18538 dna</name>
</geneLocation>
<keyword evidence="3" id="KW-0560">Oxidoreductase</keyword>
<name>A0A7I7RWR4_9MYCO</name>